<feature type="active site" evidence="8">
    <location>
        <position position="249"/>
    </location>
</feature>
<feature type="signal peptide" evidence="9">
    <location>
        <begin position="1"/>
        <end position="22"/>
    </location>
</feature>
<comment type="catalytic activity">
    <reaction evidence="8">
        <text>(6S)-5,6,7,8-tetrahydrofolyl-(gamma-L-Glu)(n) + (n-1) H2O = (6S)-5,6,7,8-tetrahydrofolate + (n-1) L-glutamate</text>
        <dbReference type="Rhea" id="RHEA:56784"/>
        <dbReference type="Rhea" id="RHEA-COMP:14738"/>
        <dbReference type="ChEBI" id="CHEBI:15377"/>
        <dbReference type="ChEBI" id="CHEBI:29985"/>
        <dbReference type="ChEBI" id="CHEBI:57453"/>
        <dbReference type="ChEBI" id="CHEBI:141005"/>
        <dbReference type="EC" id="3.4.19.9"/>
    </reaction>
</comment>
<evidence type="ECO:0000256" key="8">
    <source>
        <dbReference type="PROSITE-ProRule" id="PRU00607"/>
    </source>
</evidence>
<feature type="active site" description="Nucleophile" evidence="7 8">
    <location>
        <position position="130"/>
    </location>
</feature>
<evidence type="ECO:0000256" key="2">
    <source>
        <dbReference type="ARBA" id="ARBA00011083"/>
    </source>
</evidence>
<dbReference type="EC" id="3.4.19.9" evidence="3 8"/>
<keyword evidence="6 8" id="KW-0378">Hydrolase</keyword>
<organism evidence="10 11">
    <name type="scientific">Acrasis kona</name>
    <dbReference type="NCBI Taxonomy" id="1008807"/>
    <lineage>
        <taxon>Eukaryota</taxon>
        <taxon>Discoba</taxon>
        <taxon>Heterolobosea</taxon>
        <taxon>Tetramitia</taxon>
        <taxon>Eutetramitia</taxon>
        <taxon>Acrasidae</taxon>
        <taxon>Acrasis</taxon>
    </lineage>
</organism>
<dbReference type="Gene3D" id="3.40.50.880">
    <property type="match status" value="1"/>
</dbReference>
<name>A0AAW2YUY2_9EUKA</name>
<dbReference type="SUPFAM" id="SSF52317">
    <property type="entry name" value="Class I glutamine amidotransferase-like"/>
    <property type="match status" value="1"/>
</dbReference>
<dbReference type="PANTHER" id="PTHR11315">
    <property type="entry name" value="PROTEASE FAMILY C26 GAMMA-GLUTAMYL HYDROLASE"/>
    <property type="match status" value="1"/>
</dbReference>
<comment type="similarity">
    <text evidence="2">Belongs to the peptidase C26 family.</text>
</comment>
<dbReference type="InterPro" id="IPR029062">
    <property type="entry name" value="Class_I_gatase-like"/>
</dbReference>
<keyword evidence="4" id="KW-0964">Secreted</keyword>
<reference evidence="10 11" key="1">
    <citation type="submission" date="2024-03" db="EMBL/GenBank/DDBJ databases">
        <title>The Acrasis kona genome and developmental transcriptomes reveal deep origins of eukaryotic multicellular pathways.</title>
        <authorList>
            <person name="Sheikh S."/>
            <person name="Fu C.-J."/>
            <person name="Brown M.W."/>
            <person name="Baldauf S.L."/>
        </authorList>
    </citation>
    <scope>NUCLEOTIDE SEQUENCE [LARGE SCALE GENOMIC DNA]</scope>
    <source>
        <strain evidence="10 11">ATCC MYA-3509</strain>
    </source>
</reference>
<dbReference type="EMBL" id="JAOPGA020000708">
    <property type="protein sequence ID" value="KAL0480955.1"/>
    <property type="molecule type" value="Genomic_DNA"/>
</dbReference>
<dbReference type="PROSITE" id="PS51275">
    <property type="entry name" value="PEPTIDASE_C26_GGH"/>
    <property type="match status" value="1"/>
</dbReference>
<evidence type="ECO:0000256" key="3">
    <source>
        <dbReference type="ARBA" id="ARBA00012886"/>
    </source>
</evidence>
<dbReference type="InterPro" id="IPR015527">
    <property type="entry name" value="Pept_C26_g-glut_hydrolase"/>
</dbReference>
<dbReference type="PANTHER" id="PTHR11315:SF0">
    <property type="entry name" value="FOLATE GAMMA-GLUTAMYL HYDROLASE"/>
    <property type="match status" value="1"/>
</dbReference>
<dbReference type="FunFam" id="3.40.50.880:FF:000024">
    <property type="entry name" value="Folate gamma-glutamyl hydrolase"/>
    <property type="match status" value="1"/>
</dbReference>
<dbReference type="PROSITE" id="PS51273">
    <property type="entry name" value="GATASE_TYPE_1"/>
    <property type="match status" value="1"/>
</dbReference>
<evidence type="ECO:0000256" key="6">
    <source>
        <dbReference type="ARBA" id="ARBA00022801"/>
    </source>
</evidence>
<dbReference type="GO" id="GO:0034722">
    <property type="term" value="F:gamma-glutamyl-peptidase activity"/>
    <property type="evidence" value="ECO:0007669"/>
    <property type="project" value="UniProtKB-UniRule"/>
</dbReference>
<evidence type="ECO:0000256" key="5">
    <source>
        <dbReference type="ARBA" id="ARBA00022729"/>
    </source>
</evidence>
<protein>
    <recommendedName>
        <fullName evidence="3 8">folate gamma-glutamyl hydrolase</fullName>
        <ecNumber evidence="3 8">3.4.19.9</ecNumber>
    </recommendedName>
</protein>
<evidence type="ECO:0000313" key="11">
    <source>
        <dbReference type="Proteomes" id="UP001431209"/>
    </source>
</evidence>
<dbReference type="GO" id="GO:0005773">
    <property type="term" value="C:vacuole"/>
    <property type="evidence" value="ECO:0007669"/>
    <property type="project" value="TreeGrafter"/>
</dbReference>
<dbReference type="AlphaFoldDB" id="A0AAW2YUY2"/>
<comment type="caution">
    <text evidence="10">The sequence shown here is derived from an EMBL/GenBank/DDBJ whole genome shotgun (WGS) entry which is preliminary data.</text>
</comment>
<dbReference type="InterPro" id="IPR011697">
    <property type="entry name" value="Peptidase_C26"/>
</dbReference>
<feature type="active site" description="Proton donor" evidence="7">
    <location>
        <position position="249"/>
    </location>
</feature>
<accession>A0AAW2YUY2</accession>
<evidence type="ECO:0000256" key="9">
    <source>
        <dbReference type="SAM" id="SignalP"/>
    </source>
</evidence>
<evidence type="ECO:0000256" key="7">
    <source>
        <dbReference type="PIRSR" id="PIRSR615527-1"/>
    </source>
</evidence>
<comment type="subcellular location">
    <subcellularLocation>
        <location evidence="1">Secreted</location>
        <location evidence="1">Extracellular space</location>
    </subcellularLocation>
</comment>
<evidence type="ECO:0000256" key="4">
    <source>
        <dbReference type="ARBA" id="ARBA00022525"/>
    </source>
</evidence>
<evidence type="ECO:0000256" key="1">
    <source>
        <dbReference type="ARBA" id="ARBA00004239"/>
    </source>
</evidence>
<dbReference type="Proteomes" id="UP001431209">
    <property type="component" value="Unassembled WGS sequence"/>
</dbReference>
<sequence>MAFRAGVVVLFALVCILTFATSANNNRPIIGVLTQPTSVKYHPNNIEQQYITASYIKFVEMSGARAVHIPFDAPKEELKRLFNGVNGLLYTGGMLDMKNGTQYFDNGLYLYSLALEANAKGDYFPIWGTCQGFQLFHVFAAELLDENIMMEHFDSWDISYPLVFDVANTKRSRMFGPDSGVTDAILHDFATRPLTMNFHHLGVSRETYKKYPAADAFFRILSTNKDRQGKEFISIVEAKNYPIYGVQFHPEWPLFEWDSSSDVNHSQESIRANSYFSSFFVNECRKNNHKFRTIKEEREALIYNYSPVSTELTAGDVQTYYWDLL</sequence>
<evidence type="ECO:0000313" key="10">
    <source>
        <dbReference type="EMBL" id="KAL0480955.1"/>
    </source>
</evidence>
<feature type="chain" id="PRO_5043374441" description="folate gamma-glutamyl hydrolase" evidence="9">
    <location>
        <begin position="23"/>
        <end position="325"/>
    </location>
</feature>
<proteinExistence type="inferred from homology"/>
<dbReference type="GO" id="GO:0005576">
    <property type="term" value="C:extracellular region"/>
    <property type="evidence" value="ECO:0007669"/>
    <property type="project" value="UniProtKB-SubCell"/>
</dbReference>
<keyword evidence="11" id="KW-1185">Reference proteome</keyword>
<dbReference type="GO" id="GO:0046900">
    <property type="term" value="P:tetrahydrofolylpolyglutamate metabolic process"/>
    <property type="evidence" value="ECO:0007669"/>
    <property type="project" value="TreeGrafter"/>
</dbReference>
<keyword evidence="5 9" id="KW-0732">Signal</keyword>
<gene>
    <name evidence="10" type="ORF">AKO1_013605</name>
</gene>
<dbReference type="Pfam" id="PF07722">
    <property type="entry name" value="Peptidase_C26"/>
    <property type="match status" value="1"/>
</dbReference>